<protein>
    <submittedName>
        <fullName evidence="1">Uncharacterized protein</fullName>
    </submittedName>
</protein>
<gene>
    <name evidence="1" type="ORF">SYK_06710</name>
</gene>
<dbReference type="EMBL" id="AP026709">
    <property type="protein sequence ID" value="BDQ36311.1"/>
    <property type="molecule type" value="Genomic_DNA"/>
</dbReference>
<proteinExistence type="predicted"/>
<accession>A0ABM8AYC5</accession>
<keyword evidence="2" id="KW-1185">Reference proteome</keyword>
<evidence type="ECO:0000313" key="2">
    <source>
        <dbReference type="Proteomes" id="UP001317742"/>
    </source>
</evidence>
<name>A0ABM8AYC5_9BACT</name>
<organism evidence="1 2">
    <name type="scientific">Pseudodesulfovibrio nedwellii</name>
    <dbReference type="NCBI Taxonomy" id="2973072"/>
    <lineage>
        <taxon>Bacteria</taxon>
        <taxon>Pseudomonadati</taxon>
        <taxon>Thermodesulfobacteriota</taxon>
        <taxon>Desulfovibrionia</taxon>
        <taxon>Desulfovibrionales</taxon>
        <taxon>Desulfovibrionaceae</taxon>
    </lineage>
</organism>
<dbReference type="Proteomes" id="UP001317742">
    <property type="component" value="Chromosome"/>
</dbReference>
<reference evidence="1 2" key="1">
    <citation type="submission" date="2022-08" db="EMBL/GenBank/DDBJ databases">
        <title>Genome Sequence of the sulphate-reducing bacterium, Pseudodesulfovibrio sp. SYK.</title>
        <authorList>
            <person name="Kondo R."/>
            <person name="Kataoka T."/>
        </authorList>
    </citation>
    <scope>NUCLEOTIDE SEQUENCE [LARGE SCALE GENOMIC DNA]</scope>
    <source>
        <strain evidence="1 2">SYK</strain>
    </source>
</reference>
<sequence>MMRATPIQRLVDYRTQEHYYKDRLTERTFQRIVGGLAFPFNSSSGHAVVLGEILRKDPEMHQHHVFVLGETKSDDFQELLSRVAMLQDRTLCKEWMTPMDNNNVLLVDDYNEEHRYRMRKAPVELNSPPMYDRSEKSEVFRFYDRLVAKRTTKRKTLHFGDCEVAGHYQTLQPADLKRHPEEFPPVAAFLYALAELDLGTMGNRYQGQTAKVADTIGGW</sequence>
<evidence type="ECO:0000313" key="1">
    <source>
        <dbReference type="EMBL" id="BDQ36311.1"/>
    </source>
</evidence>
<dbReference type="RefSeq" id="WP_281762226.1">
    <property type="nucleotide sequence ID" value="NZ_AP026709.1"/>
</dbReference>